<dbReference type="AlphaFoldDB" id="A0A2I0WE14"/>
<accession>A0A2I0WE14</accession>
<evidence type="ECO:0000313" key="2">
    <source>
        <dbReference type="Proteomes" id="UP000233837"/>
    </source>
</evidence>
<proteinExistence type="predicted"/>
<reference evidence="1 2" key="1">
    <citation type="journal article" date="2016" name="Sci. Rep.">
        <title>The Dendrobium catenatum Lindl. genome sequence provides insights into polysaccharide synthase, floral development and adaptive evolution.</title>
        <authorList>
            <person name="Zhang G.Q."/>
            <person name="Xu Q."/>
            <person name="Bian C."/>
            <person name="Tsai W.C."/>
            <person name="Yeh C.M."/>
            <person name="Liu K.W."/>
            <person name="Yoshida K."/>
            <person name="Zhang L.S."/>
            <person name="Chang S.B."/>
            <person name="Chen F."/>
            <person name="Shi Y."/>
            <person name="Su Y.Y."/>
            <person name="Zhang Y.Q."/>
            <person name="Chen L.J."/>
            <person name="Yin Y."/>
            <person name="Lin M."/>
            <person name="Huang H."/>
            <person name="Deng H."/>
            <person name="Wang Z.W."/>
            <person name="Zhu S.L."/>
            <person name="Zhao X."/>
            <person name="Deng C."/>
            <person name="Niu S.C."/>
            <person name="Huang J."/>
            <person name="Wang M."/>
            <person name="Liu G.H."/>
            <person name="Yang H.J."/>
            <person name="Xiao X.J."/>
            <person name="Hsiao Y.Y."/>
            <person name="Wu W.L."/>
            <person name="Chen Y.Y."/>
            <person name="Mitsuda N."/>
            <person name="Ohme-Takagi M."/>
            <person name="Luo Y.B."/>
            <person name="Van de Peer Y."/>
            <person name="Liu Z.J."/>
        </authorList>
    </citation>
    <scope>NUCLEOTIDE SEQUENCE [LARGE SCALE GENOMIC DNA]</scope>
    <source>
        <tissue evidence="1">The whole plant</tissue>
    </source>
</reference>
<dbReference type="Proteomes" id="UP000233837">
    <property type="component" value="Unassembled WGS sequence"/>
</dbReference>
<dbReference type="EMBL" id="KZ502718">
    <property type="protein sequence ID" value="PKU73891.1"/>
    <property type="molecule type" value="Genomic_DNA"/>
</dbReference>
<reference evidence="1 2" key="2">
    <citation type="journal article" date="2017" name="Nature">
        <title>The Apostasia genome and the evolution of orchids.</title>
        <authorList>
            <person name="Zhang G.Q."/>
            <person name="Liu K.W."/>
            <person name="Li Z."/>
            <person name="Lohaus R."/>
            <person name="Hsiao Y.Y."/>
            <person name="Niu S.C."/>
            <person name="Wang J.Y."/>
            <person name="Lin Y.C."/>
            <person name="Xu Q."/>
            <person name="Chen L.J."/>
            <person name="Yoshida K."/>
            <person name="Fujiwara S."/>
            <person name="Wang Z.W."/>
            <person name="Zhang Y.Q."/>
            <person name="Mitsuda N."/>
            <person name="Wang M."/>
            <person name="Liu G.H."/>
            <person name="Pecoraro L."/>
            <person name="Huang H.X."/>
            <person name="Xiao X.J."/>
            <person name="Lin M."/>
            <person name="Wu X.Y."/>
            <person name="Wu W.L."/>
            <person name="Chen Y.Y."/>
            <person name="Chang S.B."/>
            <person name="Sakamoto S."/>
            <person name="Ohme-Takagi M."/>
            <person name="Yagi M."/>
            <person name="Zeng S.J."/>
            <person name="Shen C.Y."/>
            <person name="Yeh C.M."/>
            <person name="Luo Y.B."/>
            <person name="Tsai W.C."/>
            <person name="Van de Peer Y."/>
            <person name="Liu Z.J."/>
        </authorList>
    </citation>
    <scope>NUCLEOTIDE SEQUENCE [LARGE SCALE GENOMIC DNA]</scope>
    <source>
        <tissue evidence="1">The whole plant</tissue>
    </source>
</reference>
<protein>
    <submittedName>
        <fullName evidence="1">Uncharacterized protein</fullName>
    </submittedName>
</protein>
<organism evidence="1 2">
    <name type="scientific">Dendrobium catenatum</name>
    <dbReference type="NCBI Taxonomy" id="906689"/>
    <lineage>
        <taxon>Eukaryota</taxon>
        <taxon>Viridiplantae</taxon>
        <taxon>Streptophyta</taxon>
        <taxon>Embryophyta</taxon>
        <taxon>Tracheophyta</taxon>
        <taxon>Spermatophyta</taxon>
        <taxon>Magnoliopsida</taxon>
        <taxon>Liliopsida</taxon>
        <taxon>Asparagales</taxon>
        <taxon>Orchidaceae</taxon>
        <taxon>Epidendroideae</taxon>
        <taxon>Malaxideae</taxon>
        <taxon>Dendrobiinae</taxon>
        <taxon>Dendrobium</taxon>
    </lineage>
</organism>
<keyword evidence="2" id="KW-1185">Reference proteome</keyword>
<sequence>MRLQPVQQRGRQSVGLFGRLNTYKFWPGQSKSNFFRVLRTAFLKSHSPFSIPRSVACIVFIALSSSSYSTFKRSLSSHFAAFLQVASSALHSLQSRSPALSTRCLRHSSRWWSEKLWASGGGLAEFLASGDGLAEFLALGGGPTKLHEMVEEASVISNLSLFSLGLGGPFSR</sequence>
<gene>
    <name evidence="1" type="ORF">MA16_Dca023308</name>
</gene>
<evidence type="ECO:0000313" key="1">
    <source>
        <dbReference type="EMBL" id="PKU73891.1"/>
    </source>
</evidence>
<name>A0A2I0WE14_9ASPA</name>